<protein>
    <submittedName>
        <fullName evidence="1">Uncharacterized protein</fullName>
    </submittedName>
</protein>
<evidence type="ECO:0000313" key="1">
    <source>
        <dbReference type="EMBL" id="KAG1779158.1"/>
    </source>
</evidence>
<dbReference type="InterPro" id="IPR041078">
    <property type="entry name" value="Plavaka"/>
</dbReference>
<dbReference type="Pfam" id="PF18759">
    <property type="entry name" value="Plavaka"/>
    <property type="match status" value="1"/>
</dbReference>
<evidence type="ECO:0000313" key="2">
    <source>
        <dbReference type="Proteomes" id="UP000714275"/>
    </source>
</evidence>
<gene>
    <name evidence="1" type="ORF">EV702DRAFT_1178670</name>
</gene>
<comment type="caution">
    <text evidence="1">The sequence shown here is derived from an EMBL/GenBank/DDBJ whole genome shotgun (WGS) entry which is preliminary data.</text>
</comment>
<keyword evidence="2" id="KW-1185">Reference proteome</keyword>
<name>A0A9P6ZZB2_9AGAM</name>
<proteinExistence type="predicted"/>
<dbReference type="Proteomes" id="UP000714275">
    <property type="component" value="Unassembled WGS sequence"/>
</dbReference>
<dbReference type="AlphaFoldDB" id="A0A9P6ZZB2"/>
<organism evidence="1 2">
    <name type="scientific">Suillus placidus</name>
    <dbReference type="NCBI Taxonomy" id="48579"/>
    <lineage>
        <taxon>Eukaryota</taxon>
        <taxon>Fungi</taxon>
        <taxon>Dikarya</taxon>
        <taxon>Basidiomycota</taxon>
        <taxon>Agaricomycotina</taxon>
        <taxon>Agaricomycetes</taxon>
        <taxon>Agaricomycetidae</taxon>
        <taxon>Boletales</taxon>
        <taxon>Suillineae</taxon>
        <taxon>Suillaceae</taxon>
        <taxon>Suillus</taxon>
    </lineage>
</organism>
<dbReference type="EMBL" id="JABBWD010000013">
    <property type="protein sequence ID" value="KAG1779158.1"/>
    <property type="molecule type" value="Genomic_DNA"/>
</dbReference>
<sequence>MEKKLRDEAVASAIRAKVASDPPLNKKPWRPFKSRLEYEVAQIALEAALNNEQTDRLIKLCCRCAIGKEKFTFENHKDIHKKWDAASERFTKEVISMTFEDKIWDFEHLSKFDGENFVRFIDEPYTADAFWDFQSQLPERAKPLAFILYANKTKLSSSGAAKAYPVVARLANLPTDICNGEGLGGGYVVGWLPVKEDKEFAKKLGWANFKNKVWHKAFLRILSSLSSKSKTGQWFECLDRLSRWFFPSILILSADYEEQCVMALVRGVRSLWPCPICLVPRDALSDASKRHPLRTSSDSQAIIKLARMKRTLEEREKMLKEYGLRDVDNSLWSMTHTDLHFHDCGLFDDHLWVELQKYLNSLGRDTVSQIDKRFKAFPHWRNQKHPNQVMDIAFTDSSIPEIILKMILYAAHDVVTEENCLLGYLLLRCIRLYIEVDMYASLDVHTSNTIREGRNAVEIFSVFLRGATRNYNMKPNKKMHGSLKDSYLLRTNFRNVADQILRVNHWQLVAEDIHRHLSDFDEYHCSHAQDLNQSDDNILNDFLPACNIPLPQGKQVCLQATDEITEFRFLKVNYESMVDWRQHTDYLCCSPHFFGAPYFDCVFIQMATKKVIFGRLIFLFECIVGKHTFLLALVHPFDAPTGACLRKDKNLNFFRAQFFSVRSIICGALLVPDGPFDHLVVDTVDSDMFLRMREMHLEAGHLVRA</sequence>
<dbReference type="OrthoDB" id="3239511at2759"/>
<reference evidence="1" key="1">
    <citation type="journal article" date="2020" name="New Phytol.">
        <title>Comparative genomics reveals dynamic genome evolution in host specialist ectomycorrhizal fungi.</title>
        <authorList>
            <person name="Lofgren L.A."/>
            <person name="Nguyen N.H."/>
            <person name="Vilgalys R."/>
            <person name="Ruytinx J."/>
            <person name="Liao H.L."/>
            <person name="Branco S."/>
            <person name="Kuo A."/>
            <person name="LaButti K."/>
            <person name="Lipzen A."/>
            <person name="Andreopoulos W."/>
            <person name="Pangilinan J."/>
            <person name="Riley R."/>
            <person name="Hundley H."/>
            <person name="Na H."/>
            <person name="Barry K."/>
            <person name="Grigoriev I.V."/>
            <person name="Stajich J.E."/>
            <person name="Kennedy P.G."/>
        </authorList>
    </citation>
    <scope>NUCLEOTIDE SEQUENCE</scope>
    <source>
        <strain evidence="1">DOB743</strain>
    </source>
</reference>
<accession>A0A9P6ZZB2</accession>